<dbReference type="HOGENOM" id="CLU_3406532_0_0_1"/>
<feature type="region of interest" description="Disordered" evidence="1">
    <location>
        <begin position="1"/>
        <end position="30"/>
    </location>
</feature>
<protein>
    <submittedName>
        <fullName evidence="2">Uncharacterized protein</fullName>
    </submittedName>
</protein>
<organism evidence="2 3">
    <name type="scientific">Penicillium oxalicum (strain 114-2 / CGMCC 5302)</name>
    <name type="common">Penicillium decumbens</name>
    <dbReference type="NCBI Taxonomy" id="933388"/>
    <lineage>
        <taxon>Eukaryota</taxon>
        <taxon>Fungi</taxon>
        <taxon>Dikarya</taxon>
        <taxon>Ascomycota</taxon>
        <taxon>Pezizomycotina</taxon>
        <taxon>Eurotiomycetes</taxon>
        <taxon>Eurotiomycetidae</taxon>
        <taxon>Eurotiales</taxon>
        <taxon>Aspergillaceae</taxon>
        <taxon>Penicillium</taxon>
    </lineage>
</organism>
<sequence>MSARRSNPPVAGDIGGDPRYCRSPEEQEAR</sequence>
<dbReference type="AlphaFoldDB" id="S7Z9U6"/>
<evidence type="ECO:0000313" key="3">
    <source>
        <dbReference type="Proteomes" id="UP000019376"/>
    </source>
</evidence>
<name>S7Z9U6_PENO1</name>
<reference evidence="2 3" key="1">
    <citation type="journal article" date="2013" name="PLoS ONE">
        <title>Genomic and secretomic analyses reveal unique features of the lignocellulolytic enzyme system of Penicillium decumbens.</title>
        <authorList>
            <person name="Liu G."/>
            <person name="Zhang L."/>
            <person name="Wei X."/>
            <person name="Zou G."/>
            <person name="Qin Y."/>
            <person name="Ma L."/>
            <person name="Li J."/>
            <person name="Zheng H."/>
            <person name="Wang S."/>
            <person name="Wang C."/>
            <person name="Xun L."/>
            <person name="Zhao G.-P."/>
            <person name="Zhou Z."/>
            <person name="Qu Y."/>
        </authorList>
    </citation>
    <scope>NUCLEOTIDE SEQUENCE [LARGE SCALE GENOMIC DNA]</scope>
    <source>
        <strain evidence="3">114-2 / CGMCC 5302</strain>
    </source>
</reference>
<evidence type="ECO:0000256" key="1">
    <source>
        <dbReference type="SAM" id="MobiDB-lite"/>
    </source>
</evidence>
<dbReference type="EMBL" id="KB644410">
    <property type="protein sequence ID" value="EPS27335.1"/>
    <property type="molecule type" value="Genomic_DNA"/>
</dbReference>
<accession>S7Z9U6</accession>
<evidence type="ECO:0000313" key="2">
    <source>
        <dbReference type="EMBL" id="EPS27335.1"/>
    </source>
</evidence>
<feature type="compositionally biased region" description="Basic and acidic residues" evidence="1">
    <location>
        <begin position="19"/>
        <end position="30"/>
    </location>
</feature>
<proteinExistence type="predicted"/>
<gene>
    <name evidence="2" type="ORF">PDE_02278</name>
</gene>
<dbReference type="Proteomes" id="UP000019376">
    <property type="component" value="Unassembled WGS sequence"/>
</dbReference>
<keyword evidence="3" id="KW-1185">Reference proteome</keyword>